<name>A0A6J1LMG1_DROHY</name>
<dbReference type="Pfam" id="PF22248">
    <property type="entry name" value="ERMP1_C"/>
    <property type="match status" value="1"/>
</dbReference>
<organism evidence="19 20">
    <name type="scientific">Drosophila hydei</name>
    <name type="common">Fruit fly</name>
    <dbReference type="NCBI Taxonomy" id="7224"/>
    <lineage>
        <taxon>Eukaryota</taxon>
        <taxon>Metazoa</taxon>
        <taxon>Ecdysozoa</taxon>
        <taxon>Arthropoda</taxon>
        <taxon>Hexapoda</taxon>
        <taxon>Insecta</taxon>
        <taxon>Pterygota</taxon>
        <taxon>Neoptera</taxon>
        <taxon>Endopterygota</taxon>
        <taxon>Diptera</taxon>
        <taxon>Brachycera</taxon>
        <taxon>Muscomorpha</taxon>
        <taxon>Ephydroidea</taxon>
        <taxon>Drosophilidae</taxon>
        <taxon>Drosophila</taxon>
    </lineage>
</organism>
<evidence type="ECO:0000256" key="6">
    <source>
        <dbReference type="ARBA" id="ARBA00022723"/>
    </source>
</evidence>
<reference evidence="20" key="1">
    <citation type="submission" date="2025-08" db="UniProtKB">
        <authorList>
            <consortium name="RefSeq"/>
        </authorList>
    </citation>
    <scope>IDENTIFICATION</scope>
    <source>
        <strain evidence="20">15085-1641.00</strain>
        <tissue evidence="20">Whole body</tissue>
    </source>
</reference>
<keyword evidence="10 15" id="KW-1133">Transmembrane helix</keyword>
<proteinExistence type="inferred from homology"/>
<keyword evidence="7" id="KW-0378">Hydrolase</keyword>
<dbReference type="InterPro" id="IPR045175">
    <property type="entry name" value="M28_fam"/>
</dbReference>
<evidence type="ECO:0000256" key="12">
    <source>
        <dbReference type="ARBA" id="ARBA00023136"/>
    </source>
</evidence>
<dbReference type="GeneID" id="111597903"/>
<evidence type="ECO:0000259" key="17">
    <source>
        <dbReference type="Pfam" id="PF22248"/>
    </source>
</evidence>
<dbReference type="PANTHER" id="PTHR12147">
    <property type="entry name" value="METALLOPEPTIDASE M28 FAMILY MEMBER"/>
    <property type="match status" value="1"/>
</dbReference>
<dbReference type="InterPro" id="IPR053974">
    <property type="entry name" value="ERMP1_1-A_TM"/>
</dbReference>
<dbReference type="InterPro" id="IPR048024">
    <property type="entry name" value="Fxna-like_M28_dom"/>
</dbReference>
<evidence type="ECO:0000256" key="2">
    <source>
        <dbReference type="ARBA" id="ARBA00004477"/>
    </source>
</evidence>
<dbReference type="GO" id="GO:0006508">
    <property type="term" value="P:proteolysis"/>
    <property type="evidence" value="ECO:0007669"/>
    <property type="project" value="UniProtKB-KW"/>
</dbReference>
<dbReference type="OMA" id="SPVEFYF"/>
<comment type="subcellular location">
    <subcellularLocation>
        <location evidence="2">Endoplasmic reticulum membrane</location>
        <topology evidence="2">Multi-pass membrane protein</topology>
    </subcellularLocation>
</comment>
<keyword evidence="4" id="KW-0645">Protease</keyword>
<comment type="cofactor">
    <cofactor evidence="1">
        <name>Zn(2+)</name>
        <dbReference type="ChEBI" id="CHEBI:29105"/>
    </cofactor>
</comment>
<keyword evidence="8" id="KW-0256">Endoplasmic reticulum</keyword>
<feature type="domain" description="Peptidase M28" evidence="16">
    <location>
        <begin position="147"/>
        <end position="341"/>
    </location>
</feature>
<evidence type="ECO:0000256" key="7">
    <source>
        <dbReference type="ARBA" id="ARBA00022801"/>
    </source>
</evidence>
<feature type="transmembrane region" description="Helical" evidence="15">
    <location>
        <begin position="546"/>
        <end position="577"/>
    </location>
</feature>
<evidence type="ECO:0000256" key="3">
    <source>
        <dbReference type="ARBA" id="ARBA00010918"/>
    </source>
</evidence>
<dbReference type="OrthoDB" id="76293at2759"/>
<evidence type="ECO:0000313" key="20">
    <source>
        <dbReference type="RefSeq" id="XP_023168607.2"/>
    </source>
</evidence>
<dbReference type="Gene3D" id="3.40.630.10">
    <property type="entry name" value="Zn peptidases"/>
    <property type="match status" value="1"/>
</dbReference>
<dbReference type="AlphaFoldDB" id="A0A6J1LMG1"/>
<feature type="transmembrane region" description="Helical" evidence="15">
    <location>
        <begin position="379"/>
        <end position="403"/>
    </location>
</feature>
<dbReference type="Proteomes" id="UP000504633">
    <property type="component" value="Unplaced"/>
</dbReference>
<evidence type="ECO:0000256" key="8">
    <source>
        <dbReference type="ARBA" id="ARBA00022824"/>
    </source>
</evidence>
<evidence type="ECO:0000256" key="4">
    <source>
        <dbReference type="ARBA" id="ARBA00022670"/>
    </source>
</evidence>
<dbReference type="FunFam" id="3.40.630.10:FF:000008">
    <property type="entry name" value="Endoplasmic reticulum metallopeptidase 1"/>
    <property type="match status" value="1"/>
</dbReference>
<gene>
    <name evidence="20" type="primary">LOC111597903</name>
</gene>
<evidence type="ECO:0000256" key="14">
    <source>
        <dbReference type="ARBA" id="ARBA00078796"/>
    </source>
</evidence>
<evidence type="ECO:0000256" key="15">
    <source>
        <dbReference type="SAM" id="Phobius"/>
    </source>
</evidence>
<feature type="transmembrane region" description="Helical" evidence="15">
    <location>
        <begin position="493"/>
        <end position="514"/>
    </location>
</feature>
<keyword evidence="19" id="KW-1185">Reference proteome</keyword>
<feature type="domain" description="Endoplasmic reticulum metallopeptidase 1/1-A TM" evidence="18">
    <location>
        <begin position="422"/>
        <end position="630"/>
    </location>
</feature>
<feature type="transmembrane region" description="Helical" evidence="15">
    <location>
        <begin position="589"/>
        <end position="610"/>
    </location>
</feature>
<dbReference type="RefSeq" id="XP_023168607.2">
    <property type="nucleotide sequence ID" value="XM_023312839.2"/>
</dbReference>
<evidence type="ECO:0000256" key="5">
    <source>
        <dbReference type="ARBA" id="ARBA00022692"/>
    </source>
</evidence>
<feature type="transmembrane region" description="Helical" evidence="15">
    <location>
        <begin position="415"/>
        <end position="443"/>
    </location>
</feature>
<evidence type="ECO:0000256" key="11">
    <source>
        <dbReference type="ARBA" id="ARBA00023049"/>
    </source>
</evidence>
<feature type="transmembrane region" description="Helical" evidence="15">
    <location>
        <begin position="617"/>
        <end position="635"/>
    </location>
</feature>
<protein>
    <recommendedName>
        <fullName evidence="14">FXNA-like protease</fullName>
    </recommendedName>
</protein>
<dbReference type="KEGG" id="dhe:111597903"/>
<evidence type="ECO:0000256" key="10">
    <source>
        <dbReference type="ARBA" id="ARBA00022989"/>
    </source>
</evidence>
<accession>A0A6J1LMG1</accession>
<evidence type="ECO:0000256" key="9">
    <source>
        <dbReference type="ARBA" id="ARBA00022833"/>
    </source>
</evidence>
<dbReference type="GO" id="GO:0005789">
    <property type="term" value="C:endoplasmic reticulum membrane"/>
    <property type="evidence" value="ECO:0007669"/>
    <property type="project" value="UniProtKB-SubCell"/>
</dbReference>
<dbReference type="Pfam" id="PF22249">
    <property type="entry name" value="ERMP1-TM"/>
    <property type="match status" value="1"/>
</dbReference>
<evidence type="ECO:0000256" key="1">
    <source>
        <dbReference type="ARBA" id="ARBA00001947"/>
    </source>
</evidence>
<evidence type="ECO:0000259" key="16">
    <source>
        <dbReference type="Pfam" id="PF04389"/>
    </source>
</evidence>
<feature type="domain" description="Endoplasmic reticulum metallopeptidase 1-like C-terminal" evidence="17">
    <location>
        <begin position="646"/>
        <end position="869"/>
    </location>
</feature>
<dbReference type="InterPro" id="IPR007484">
    <property type="entry name" value="Peptidase_M28"/>
</dbReference>
<feature type="transmembrane region" description="Helical" evidence="15">
    <location>
        <begin position="520"/>
        <end position="539"/>
    </location>
</feature>
<dbReference type="PANTHER" id="PTHR12147:SF22">
    <property type="entry name" value="ENDOPLASMIC RETICULUM METALLOPEPTIDASE 1"/>
    <property type="match status" value="1"/>
</dbReference>
<dbReference type="GO" id="GO:0008235">
    <property type="term" value="F:metalloexopeptidase activity"/>
    <property type="evidence" value="ECO:0007669"/>
    <property type="project" value="InterPro"/>
</dbReference>
<keyword evidence="13" id="KW-0325">Glycoprotein</keyword>
<keyword evidence="11" id="KW-0482">Metalloprotease</keyword>
<evidence type="ECO:0000313" key="19">
    <source>
        <dbReference type="Proteomes" id="UP000504633"/>
    </source>
</evidence>
<keyword evidence="12 15" id="KW-0472">Membrane</keyword>
<feature type="transmembrane region" description="Helical" evidence="15">
    <location>
        <begin position="30"/>
        <end position="52"/>
    </location>
</feature>
<keyword evidence="6" id="KW-0479">Metal-binding</keyword>
<dbReference type="SUPFAM" id="SSF53187">
    <property type="entry name" value="Zn-dependent exopeptidases"/>
    <property type="match status" value="1"/>
</dbReference>
<keyword evidence="5 15" id="KW-0812">Transmembrane</keyword>
<dbReference type="GO" id="GO:0046872">
    <property type="term" value="F:metal ion binding"/>
    <property type="evidence" value="ECO:0007669"/>
    <property type="project" value="UniProtKB-KW"/>
</dbReference>
<comment type="similarity">
    <text evidence="3">Belongs to the peptidase M28 family.</text>
</comment>
<evidence type="ECO:0000256" key="13">
    <source>
        <dbReference type="ARBA" id="ARBA00023180"/>
    </source>
</evidence>
<sequence length="871" mass="99338">MLNFKRKLTIMDNISFDLAEKDNPRKKMPWYHAFSFLFLWAALFFAVVFPLYNVLPISVNIDEEIFKPGQFVAERAQHLLLELDRLGPKIIGDVVNEKTMIDFLLREMDIVHRVMRHDLYDLEVDVQQVSGSYLHLEIVRMYQAVQNVVVKLSSKKSNSTSYLLVNSHYDTKPGSVGVGDAGSMVVTMLEVLRQLATSSDPFEHPIVFLFNGAEESSLQGAHGFITQHRWSPSCKAFINLDSVGSGGREILFRGGPNHRWLMSHYKAAAKHPFATTMAEEIFQTGVIKSNTDFKIFRDFGRLPGLDMVIQYNGYVYHTKYDRFEFITRESLQNTGDNVLSLVKSLSNSKEMQFTQQTQSNGESVYFDFLGLFFVTYPEYVAMVVNTIVCGGGIVLLYISLWYVSKKLDYQVAAVAVEFGSLFLLELVSIFLAVGLPMLMAIFYDAGNRTMTYFTNSWLVVGLFIIPSVIGLVLPLTLYLVINRSDKIPHSYRLQMANHAHCLFIALLCIILTIFSVRSAYILMISVLFYVAALSINLITKLHDRGYFWSLVLCTCQLIPFLYFSYLFYAFLIIAIPMTGRNGTETNPDVVIAFLCALGTIMALAFLVPLINVFRYPIIIIGGLTCITFIFCMISVSEMGFPYRPRTNVMRVNFLQVHRKFFKYNGSVSEEDSGYYIALQDRRREQPLREKLDLTGLLHIENICDNLMNCGVPSFGQGWSGGRWLPRKAPVTVPGVTTLELLSKTILESNYSIRYYFKLTGPAHMTIFVNPLDGVRLVDWSFLRGVPDCPAKCKPPYQIYFSWGADSSPINFYLEFTKTSGKFKEPVFEIGISGHYRSYVHKRDSQSARFIKQFPDFVHTMEWPASYDSYIF</sequence>
<evidence type="ECO:0000259" key="18">
    <source>
        <dbReference type="Pfam" id="PF22249"/>
    </source>
</evidence>
<dbReference type="InterPro" id="IPR053973">
    <property type="entry name" value="ERMP1-like_C"/>
</dbReference>
<feature type="transmembrane region" description="Helical" evidence="15">
    <location>
        <begin position="455"/>
        <end position="481"/>
    </location>
</feature>
<dbReference type="CDD" id="cd03875">
    <property type="entry name" value="M28_Fxna_like"/>
    <property type="match status" value="1"/>
</dbReference>
<dbReference type="Pfam" id="PF04389">
    <property type="entry name" value="Peptidase_M28"/>
    <property type="match status" value="1"/>
</dbReference>
<keyword evidence="9" id="KW-0862">Zinc</keyword>